<organism evidence="1 2">
    <name type="scientific">Nodularia spumigena CENA596</name>
    <dbReference type="NCBI Taxonomy" id="1819295"/>
    <lineage>
        <taxon>Bacteria</taxon>
        <taxon>Bacillati</taxon>
        <taxon>Cyanobacteriota</taxon>
        <taxon>Cyanophyceae</taxon>
        <taxon>Nostocales</taxon>
        <taxon>Nodulariaceae</taxon>
        <taxon>Nodularia</taxon>
    </lineage>
</organism>
<dbReference type="Proteomes" id="UP000076555">
    <property type="component" value="Unassembled WGS sequence"/>
</dbReference>
<gene>
    <name evidence="1" type="ORF">A2T98_19795</name>
</gene>
<sequence>MAILKNDLLVITTIQGFIIRHYCDSVGKHCGKGFIFLATTDQPDSALVAFKVQDRKPKAKNFQAFVWSGRHFGLFNNYCGDAVVELETAIGTFGWRWGNVMRVLNAEMGLETALIPDVEIFKQPQLSFSLSGR</sequence>
<proteinExistence type="predicted"/>
<dbReference type="EMBL" id="LWAJ01000264">
    <property type="protein sequence ID" value="KZL48158.1"/>
    <property type="molecule type" value="Genomic_DNA"/>
</dbReference>
<protein>
    <submittedName>
        <fullName evidence="1">Uncharacterized protein</fullName>
    </submittedName>
</protein>
<reference evidence="1 2" key="1">
    <citation type="submission" date="2016-04" db="EMBL/GenBank/DDBJ databases">
        <title>Draft Genome Assembly of the Bloom-forming Cyanobacterium Nodularia spumigena Strain CENA596 in Shrimp Production Ponds.</title>
        <authorList>
            <person name="Popin R.V."/>
            <person name="Rigonato J."/>
            <person name="Abreu V.A."/>
            <person name="Andreote A.P."/>
            <person name="Silveira S.B."/>
            <person name="Odebrecht C."/>
            <person name="Fiore M.F."/>
        </authorList>
    </citation>
    <scope>NUCLEOTIDE SEQUENCE [LARGE SCALE GENOMIC DNA]</scope>
    <source>
        <strain evidence="1 2">CENA596</strain>
    </source>
</reference>
<dbReference type="AlphaFoldDB" id="A0A166IAW3"/>
<comment type="caution">
    <text evidence="1">The sequence shown here is derived from an EMBL/GenBank/DDBJ whole genome shotgun (WGS) entry which is preliminary data.</text>
</comment>
<evidence type="ECO:0000313" key="2">
    <source>
        <dbReference type="Proteomes" id="UP000076555"/>
    </source>
</evidence>
<name>A0A166IAW3_NODSP</name>
<accession>A0A166IAW3</accession>
<evidence type="ECO:0000313" key="1">
    <source>
        <dbReference type="EMBL" id="KZL48158.1"/>
    </source>
</evidence>